<evidence type="ECO:0000313" key="2">
    <source>
        <dbReference type="EMBL" id="MBP1938225.1"/>
    </source>
</evidence>
<evidence type="ECO:0000313" key="3">
    <source>
        <dbReference type="Proteomes" id="UP001519273"/>
    </source>
</evidence>
<dbReference type="PANTHER" id="PTHR42957">
    <property type="entry name" value="HELICASE MJ1565-RELATED"/>
    <property type="match status" value="1"/>
</dbReference>
<dbReference type="Gene3D" id="3.40.50.300">
    <property type="entry name" value="P-loop containing nucleotide triphosphate hydrolases"/>
    <property type="match status" value="2"/>
</dbReference>
<feature type="domain" description="Helicase HerA central" evidence="1">
    <location>
        <begin position="136"/>
        <end position="356"/>
    </location>
</feature>
<gene>
    <name evidence="2" type="ORF">J2Z20_003144</name>
</gene>
<comment type="caution">
    <text evidence="2">The sequence shown here is derived from an EMBL/GenBank/DDBJ whole genome shotgun (WGS) entry which is preliminary data.</text>
</comment>
<dbReference type="PANTHER" id="PTHR42957:SF1">
    <property type="entry name" value="HELICASE MJ1565-RELATED"/>
    <property type="match status" value="1"/>
</dbReference>
<sequence>MFGSTLKIGKLVKIENLTILVEITERDTVSSISLKSGINDFLVSINKFVYAVLPNNKKIIGRISKIYDRNLFTNDNIFNETAGKFLVEAELVGIYDDYLKKFDTGINTFPIIGSEIYSINQEIYSSVLSIDSDYLLELGKSYNDSNLGLYANPDILLGKHLGVFGNTGTGKSCTVASILQGIKRRLKDYSGNKIEVKPKIIIFDSNNEYERAFPSNEFQVKVIQKDELKLPHYYLSFTEYYKFLGASQGVQAPVLKAVIEKLRLDNGNIESFCFADLHEGIIKHIERMTNNNAFNFNQWFGWNATLINRIDRIVEDERIFPLIETDHNTVEEILTCEEEIIIIQADFDKDEFDIVMFLFSKLLYKWSLNNRVSSNQKNILVLFEEAHRYINEEENTDYKLGNYYIERLAREGRKFGISLIVSSQRPSELSKTVLSQCNSYIVHRISNKNDLEFINKLLSNNNTNLLKLIPGLERQYAVVIGEAFGYSDIIKIETASPTPLSDDPKVINNWKTK</sequence>
<accession>A0ABS4H6Q5</accession>
<reference evidence="2 3" key="1">
    <citation type="submission" date="2021-03" db="EMBL/GenBank/DDBJ databases">
        <title>Genomic Encyclopedia of Type Strains, Phase IV (KMG-IV): sequencing the most valuable type-strain genomes for metagenomic binning, comparative biology and taxonomic classification.</title>
        <authorList>
            <person name="Goeker M."/>
        </authorList>
    </citation>
    <scope>NUCLEOTIDE SEQUENCE [LARGE SCALE GENOMIC DNA]</scope>
    <source>
        <strain evidence="2 3">DSM 23491</strain>
    </source>
</reference>
<evidence type="ECO:0000259" key="1">
    <source>
        <dbReference type="Pfam" id="PF01935"/>
    </source>
</evidence>
<dbReference type="Proteomes" id="UP001519273">
    <property type="component" value="Unassembled WGS sequence"/>
</dbReference>
<proteinExistence type="predicted"/>
<dbReference type="RefSeq" id="WP_209852313.1">
    <property type="nucleotide sequence ID" value="NZ_CBCRVE010000012.1"/>
</dbReference>
<keyword evidence="3" id="KW-1185">Reference proteome</keyword>
<dbReference type="InterPro" id="IPR002789">
    <property type="entry name" value="HerA_central"/>
</dbReference>
<protein>
    <submittedName>
        <fullName evidence="2">DNA helicase HerA-like ATPase</fullName>
    </submittedName>
</protein>
<name>A0ABS4H6Q5_9BACL</name>
<organism evidence="2 3">
    <name type="scientific">Paenibacillus sediminis</name>
    <dbReference type="NCBI Taxonomy" id="664909"/>
    <lineage>
        <taxon>Bacteria</taxon>
        <taxon>Bacillati</taxon>
        <taxon>Bacillota</taxon>
        <taxon>Bacilli</taxon>
        <taxon>Bacillales</taxon>
        <taxon>Paenibacillaceae</taxon>
        <taxon>Paenibacillus</taxon>
    </lineage>
</organism>
<dbReference type="InterPro" id="IPR027417">
    <property type="entry name" value="P-loop_NTPase"/>
</dbReference>
<dbReference type="InterPro" id="IPR008571">
    <property type="entry name" value="HerA-like"/>
</dbReference>
<dbReference type="EMBL" id="JAGGKP010000012">
    <property type="protein sequence ID" value="MBP1938225.1"/>
    <property type="molecule type" value="Genomic_DNA"/>
</dbReference>
<dbReference type="Pfam" id="PF01935">
    <property type="entry name" value="DUF87"/>
    <property type="match status" value="1"/>
</dbReference>
<dbReference type="SUPFAM" id="SSF52540">
    <property type="entry name" value="P-loop containing nucleoside triphosphate hydrolases"/>
    <property type="match status" value="1"/>
</dbReference>